<dbReference type="Proteomes" id="UP000027195">
    <property type="component" value="Unassembled WGS sequence"/>
</dbReference>
<dbReference type="InterPro" id="IPR032302">
    <property type="entry name" value="THOC2_N"/>
</dbReference>
<dbReference type="GO" id="GO:0006406">
    <property type="term" value="P:mRNA export from nucleus"/>
    <property type="evidence" value="ECO:0007669"/>
    <property type="project" value="InterPro"/>
</dbReference>
<comment type="subcellular location">
    <subcellularLocation>
        <location evidence="1">Nucleus</location>
    </subcellularLocation>
</comment>
<evidence type="ECO:0000259" key="7">
    <source>
        <dbReference type="Pfam" id="PF11732"/>
    </source>
</evidence>
<dbReference type="HOGENOM" id="CLU_000511_4_0_1"/>
<feature type="compositionally biased region" description="Low complexity" evidence="5">
    <location>
        <begin position="2038"/>
        <end position="2064"/>
    </location>
</feature>
<feature type="region of interest" description="Disordered" evidence="5">
    <location>
        <begin position="439"/>
        <end position="467"/>
    </location>
</feature>
<feature type="region of interest" description="Disordered" evidence="5">
    <location>
        <begin position="1029"/>
        <end position="1062"/>
    </location>
</feature>
<proteinExistence type="inferred from homology"/>
<feature type="compositionally biased region" description="Polar residues" evidence="5">
    <location>
        <begin position="1673"/>
        <end position="1689"/>
    </location>
</feature>
<keyword evidence="4" id="KW-0539">Nucleus</keyword>
<dbReference type="Pfam" id="PF11262">
    <property type="entry name" value="Tho2"/>
    <property type="match status" value="1"/>
</dbReference>
<feature type="region of interest" description="Disordered" evidence="5">
    <location>
        <begin position="1139"/>
        <end position="1160"/>
    </location>
</feature>
<evidence type="ECO:0000259" key="8">
    <source>
        <dbReference type="Pfam" id="PF16134"/>
    </source>
</evidence>
<evidence type="ECO:0000256" key="2">
    <source>
        <dbReference type="ARBA" id="ARBA00007857"/>
    </source>
</evidence>
<evidence type="ECO:0000313" key="9">
    <source>
        <dbReference type="EMBL" id="KDQ14762.1"/>
    </source>
</evidence>
<sequence length="2152" mass="238221">MAAPTPSIPAIQKLVAVWGTGSAKSECLSLLRPHVANLSVQSSATVLYDALHTLVRAMLPSSRNRLTPAELAPFVQSLLQGTPSSSSAQASPQPTFVDILLDVVWTLDAGIEERSVDAGALCKAEDDKAKVAAAHAAKASADSDKASIAEFLKHLLNMRVLPSHACRKVLELPLLSEIWLVTNEKATSKFEVRVRTAMYYKQNKFNLLREQSEGYSKLTTELVSLAGPSHSSETGEPVESKASLQQRAKAAWNKVVSLIGYFDLDPNRALDIIIDIFAAHVITHHGFFLELIRRALWSRSVRPEDRDAMEVDTSFSSDAKGKGRYVDKGIDEILLMAERPDGVPVELEEVPREPAASVCGQLLGFKFAQYQSPDATESTPRNLYFAAALLIREDFVKLEELYPHLTPLDENMSKVLSKYHDTIKEKIASARTSALAVAGSLDDSGPSKPSSAALKKPASTGPKDPPNQKFGLLKALLSLGAIRQSLFFLSKFPWMTGAHPEIADLLLRILHVSLEPVYESFSFSTRNPQAASSNARPRARYVPGNPAPVPLPRKSQLTVWAPVPPSTALTDFVFFYPKWTQWIPRCTTVEEIMYVIEPLMRFVGVHGYRDISFLSRLCRIGSNLLIEQSKSDIDKEVMARTSEQWLNISRLFLLPALSMVRSNAAFTVEVWNVLRHFDITERWGLYGEWSEMPRVYPELQVRNVEVSREVKAILRRVTVTRDKSIDSNGNKLSLPMAKLAHANPCTVFLEAVKQVQAYDNLVEPIAEAARSLTTIGYDVLIYAILAALSNQNRPRMKEDGMSVAMWLQNLALFTGTVFKKFSAMDPSPMLQYVANQLRNNQSKELLVLRELIARMTNIEPQENLSDDQVVCMGGGPVLRIEALAKEKRGALSAKLQAGNTIGARRLITSLNKVNLTLPLLIEVAQQRESCVFTVPEHETHLKYLSNLFDECQAVLFQYVELLVTALSPADYASMLPSLYDLCKKYKIQPSIAFHILRPALHEPILAHNLALHEQKEKETTEAAEKRLKNQLEAKRGGSPSSKASKLPAESPAEATPKDGDAQMVDETEAPLSTDNPELPSPWLPQLAPVIEHAKEVMSPAAAKYIGAPFYVTFWQLSMYDINPPVTRYKQEMDSLKKLMDRSSQRDPTETASEHRRAKDLQNSISDSLVKEVGAQAKAHAITRERLHREKMHWFRFDATAGVVHHMMQECIYPRALLSPVDAEFCAQFIKFLHKIGTPGFSTLKCYNTIIGEQISSVIFTCTENEARNYGRFLRNILSDIAHWPKDENAFGGPNRKTVNLLPGFQMRWSRDKTIQPQDIISLVEFQQLTEKLHKRLCYSVVNCLESREHMRVRNTILILTQLLPVFPSASACGDKIGSRILAELDILVPSETRPDLKAIANSYQQQLLHRRSIWDVSPPKPSETQSKPSETPAPAPPTGSARQVPATPSAPNVPPSGPKINGNGTPRDSPAPTVKAAPPPTQPAIPTNGRPSADKPLAEVPSSSSTDDIKAAIESIPRPSIVKRVPRTDSPTPGSSEPRQALGSPSTHAMAAQDAIPNHVSSSSAASSPTPSERRLNGIGLSRPATPSGLGPRGLPPRPPSPLRRSQDDLTPKRDPPRSPRGPRKSEEITGRQAQLTMPPPTAPSSTISAQGLRAISSRTGPSPRSEKPDSVAPQQPNSVQARSRGTPTSPASSGRRRSASPPPRRSRDASADSRSSQVEGRPRSDRDDGPRANRDKHERDDGHRGDKNTKDRPSKEDERGRESDRDRHRGRGRDSSHRDRDREREGPRDREREREKEREKERDKDDRERDRDRDRGGTRKDRERERGRDANGRRDRDREPPSGPSRGLSRRESMLSDGGAGRNRDSIGDDASNKRRRLDDEERGISKRSRGDSGRDRHHDDRAPRREKERERDKDKDKEREREREREKERDKEKDQDKHPEGDGSKRGGRKERDGRVDQDSNTERSSKEGADPTEKPNPPSAPRAMATAESRKADAPPVNGVVVPHRPRDPTPQARGANRPAVAQTPSRTDLRPQPASSRAGTPGGRAAAASTPAAQPAAPGSLMARISAERAPLGADTPTRGGNSNSGGLAGGSRDEGLSSNNNNNSLQSQDTFKKRNLSERSLDTVVDVGQEPPAPKKPRFVRNQYPKD</sequence>
<feature type="compositionally biased region" description="Basic and acidic residues" evidence="5">
    <location>
        <begin position="2115"/>
        <end position="2126"/>
    </location>
</feature>
<dbReference type="STRING" id="930990.A0A067MSE2"/>
<evidence type="ECO:0000256" key="5">
    <source>
        <dbReference type="SAM" id="MobiDB-lite"/>
    </source>
</evidence>
<dbReference type="GO" id="GO:0006397">
    <property type="term" value="P:mRNA processing"/>
    <property type="evidence" value="ECO:0007669"/>
    <property type="project" value="InterPro"/>
</dbReference>
<feature type="compositionally biased region" description="Low complexity" evidence="5">
    <location>
        <begin position="1561"/>
        <end position="1571"/>
    </location>
</feature>
<evidence type="ECO:0000256" key="1">
    <source>
        <dbReference type="ARBA" id="ARBA00004123"/>
    </source>
</evidence>
<dbReference type="PANTHER" id="PTHR21597">
    <property type="entry name" value="THO2 PROTEIN"/>
    <property type="match status" value="1"/>
</dbReference>
<organism evidence="9 10">
    <name type="scientific">Botryobasidium botryosum (strain FD-172 SS1)</name>
    <dbReference type="NCBI Taxonomy" id="930990"/>
    <lineage>
        <taxon>Eukaryota</taxon>
        <taxon>Fungi</taxon>
        <taxon>Dikarya</taxon>
        <taxon>Basidiomycota</taxon>
        <taxon>Agaricomycotina</taxon>
        <taxon>Agaricomycetes</taxon>
        <taxon>Cantharellales</taxon>
        <taxon>Botryobasidiaceae</taxon>
        <taxon>Botryobasidium</taxon>
    </lineage>
</organism>
<dbReference type="GO" id="GO:0000445">
    <property type="term" value="C:THO complex part of transcription export complex"/>
    <property type="evidence" value="ECO:0007669"/>
    <property type="project" value="TreeGrafter"/>
</dbReference>
<feature type="compositionally biased region" description="Basic and acidic residues" evidence="5">
    <location>
        <begin position="1863"/>
        <end position="1976"/>
    </location>
</feature>
<evidence type="ECO:0000256" key="4">
    <source>
        <dbReference type="ARBA" id="ARBA00023242"/>
    </source>
</evidence>
<feature type="compositionally biased region" description="Basic and acidic residues" evidence="5">
    <location>
        <begin position="1605"/>
        <end position="1630"/>
    </location>
</feature>
<dbReference type="InterPro" id="IPR040007">
    <property type="entry name" value="Tho2"/>
</dbReference>
<dbReference type="InterPro" id="IPR021418">
    <property type="entry name" value="THO_THOC2_C"/>
</dbReference>
<reference evidence="10" key="1">
    <citation type="journal article" date="2014" name="Proc. Natl. Acad. Sci. U.S.A.">
        <title>Extensive sampling of basidiomycete genomes demonstrates inadequacy of the white-rot/brown-rot paradigm for wood decay fungi.</title>
        <authorList>
            <person name="Riley R."/>
            <person name="Salamov A.A."/>
            <person name="Brown D.W."/>
            <person name="Nagy L.G."/>
            <person name="Floudas D."/>
            <person name="Held B.W."/>
            <person name="Levasseur A."/>
            <person name="Lombard V."/>
            <person name="Morin E."/>
            <person name="Otillar R."/>
            <person name="Lindquist E.A."/>
            <person name="Sun H."/>
            <person name="LaButti K.M."/>
            <person name="Schmutz J."/>
            <person name="Jabbour D."/>
            <person name="Luo H."/>
            <person name="Baker S.E."/>
            <person name="Pisabarro A.G."/>
            <person name="Walton J.D."/>
            <person name="Blanchette R.A."/>
            <person name="Henrissat B."/>
            <person name="Martin F."/>
            <person name="Cullen D."/>
            <person name="Hibbett D.S."/>
            <person name="Grigoriev I.V."/>
        </authorList>
    </citation>
    <scope>NUCLEOTIDE SEQUENCE [LARGE SCALE GENOMIC DNA]</scope>
    <source>
        <strain evidence="10">FD-172 SS1</strain>
    </source>
</reference>
<name>A0A067MSE2_BOTB1</name>
<feature type="domain" description="THO complex subunit 2 N-terminal" evidence="8">
    <location>
        <begin position="38"/>
        <end position="720"/>
    </location>
</feature>
<evidence type="ECO:0000256" key="3">
    <source>
        <dbReference type="ARBA" id="ARBA00019596"/>
    </source>
</evidence>
<feature type="compositionally biased region" description="Polar residues" evidence="5">
    <location>
        <begin position="1529"/>
        <end position="1547"/>
    </location>
</feature>
<keyword evidence="10" id="KW-1185">Reference proteome</keyword>
<dbReference type="InterPro" id="IPR021726">
    <property type="entry name" value="THO_THOC2_N"/>
</dbReference>
<dbReference type="GO" id="GO:0003729">
    <property type="term" value="F:mRNA binding"/>
    <property type="evidence" value="ECO:0007669"/>
    <property type="project" value="TreeGrafter"/>
</dbReference>
<feature type="compositionally biased region" description="Basic and acidic residues" evidence="5">
    <location>
        <begin position="1139"/>
        <end position="1159"/>
    </location>
</feature>
<dbReference type="PANTHER" id="PTHR21597:SF0">
    <property type="entry name" value="THO COMPLEX SUBUNIT 2"/>
    <property type="match status" value="1"/>
</dbReference>
<dbReference type="InParanoid" id="A0A067MSE2"/>
<protein>
    <recommendedName>
        <fullName evidence="3">THO complex subunit 2</fullName>
    </recommendedName>
</protein>
<gene>
    <name evidence="9" type="ORF">BOTBODRAFT_32521</name>
</gene>
<feature type="compositionally biased region" description="Basic and acidic residues" evidence="5">
    <location>
        <begin position="1721"/>
        <end position="1841"/>
    </location>
</feature>
<feature type="domain" description="THO complex subunitTHOC2 N-terminal" evidence="7">
    <location>
        <begin position="736"/>
        <end position="811"/>
    </location>
</feature>
<dbReference type="Pfam" id="PF16134">
    <property type="entry name" value="THOC2_N"/>
    <property type="match status" value="1"/>
</dbReference>
<dbReference type="OrthoDB" id="29024at2759"/>
<feature type="domain" description="THO complex subunitTHOC2 C-terminal" evidence="6">
    <location>
        <begin position="1103"/>
        <end position="1407"/>
    </location>
</feature>
<comment type="similarity">
    <text evidence="2">Belongs to the THOC2 family.</text>
</comment>
<feature type="compositionally biased region" description="Low complexity" evidence="5">
    <location>
        <begin position="2101"/>
        <end position="2113"/>
    </location>
</feature>
<dbReference type="EMBL" id="KL198036">
    <property type="protein sequence ID" value="KDQ14762.1"/>
    <property type="molecule type" value="Genomic_DNA"/>
</dbReference>
<feature type="region of interest" description="Disordered" evidence="5">
    <location>
        <begin position="1410"/>
        <end position="2152"/>
    </location>
</feature>
<dbReference type="Pfam" id="PF11732">
    <property type="entry name" value="Thoc2"/>
    <property type="match status" value="1"/>
</dbReference>
<evidence type="ECO:0000313" key="10">
    <source>
        <dbReference type="Proteomes" id="UP000027195"/>
    </source>
</evidence>
<dbReference type="FunCoup" id="A0A067MSE2">
    <property type="interactions" value="717"/>
</dbReference>
<evidence type="ECO:0000259" key="6">
    <source>
        <dbReference type="Pfam" id="PF11262"/>
    </source>
</evidence>
<accession>A0A067MSE2</accession>